<evidence type="ECO:0000313" key="4">
    <source>
        <dbReference type="Proteomes" id="UP000034894"/>
    </source>
</evidence>
<name>A0A0G1FN47_9BACT</name>
<dbReference type="InterPro" id="IPR029756">
    <property type="entry name" value="MTH1187/YkoF-like"/>
</dbReference>
<dbReference type="Pfam" id="PF01910">
    <property type="entry name" value="Thiamine_BP"/>
    <property type="match status" value="1"/>
</dbReference>
<evidence type="ECO:0000313" key="3">
    <source>
        <dbReference type="EMBL" id="KKS96426.1"/>
    </source>
</evidence>
<protein>
    <recommendedName>
        <fullName evidence="2">Thiamine-binding protein domain-containing protein</fullName>
    </recommendedName>
</protein>
<dbReference type="GO" id="GO:0005829">
    <property type="term" value="C:cytosol"/>
    <property type="evidence" value="ECO:0007669"/>
    <property type="project" value="TreeGrafter"/>
</dbReference>
<dbReference type="PANTHER" id="PTHR33777">
    <property type="entry name" value="UPF0045 PROTEIN ECM15"/>
    <property type="match status" value="1"/>
</dbReference>
<dbReference type="Gene3D" id="3.30.70.930">
    <property type="match status" value="1"/>
</dbReference>
<proteinExistence type="inferred from homology"/>
<sequence length="136" mass="15755">MVRRTSDLRLNPLNLIRIMPAKGKPVSEFPFRETFFMPKATVSIQILPKSEKDEKNLKIIDEVIDYIKSRRVSYEVGPMETTMEGDLDLLLDIVREIQYLAADMGAGQLFSYIKIIYNPKGVMSIREKVTKHRKHV</sequence>
<dbReference type="STRING" id="1618443.UV73_C0010G0011"/>
<dbReference type="InterPro" id="IPR051614">
    <property type="entry name" value="UPF0045_domain"/>
</dbReference>
<accession>A0A0G1FN47</accession>
<reference evidence="3 4" key="1">
    <citation type="journal article" date="2015" name="Nature">
        <title>rRNA introns, odd ribosomes, and small enigmatic genomes across a large radiation of phyla.</title>
        <authorList>
            <person name="Brown C.T."/>
            <person name="Hug L.A."/>
            <person name="Thomas B.C."/>
            <person name="Sharon I."/>
            <person name="Castelle C.J."/>
            <person name="Singh A."/>
            <person name="Wilkins M.J."/>
            <person name="Williams K.H."/>
            <person name="Banfield J.F."/>
        </authorList>
    </citation>
    <scope>NUCLEOTIDE SEQUENCE [LARGE SCALE GENOMIC DNA]</scope>
</reference>
<organism evidence="3 4">
    <name type="scientific">Candidatus Gottesmanbacteria bacterium GW2011_GWA2_43_14</name>
    <dbReference type="NCBI Taxonomy" id="1618443"/>
    <lineage>
        <taxon>Bacteria</taxon>
        <taxon>Candidatus Gottesmaniibacteriota</taxon>
    </lineage>
</organism>
<comment type="caution">
    <text evidence="3">The sequence shown here is derived from an EMBL/GenBank/DDBJ whole genome shotgun (WGS) entry which is preliminary data.</text>
</comment>
<dbReference type="PANTHER" id="PTHR33777:SF1">
    <property type="entry name" value="UPF0045 PROTEIN ECM15"/>
    <property type="match status" value="1"/>
</dbReference>
<dbReference type="InterPro" id="IPR002767">
    <property type="entry name" value="Thiamine_BP"/>
</dbReference>
<gene>
    <name evidence="3" type="ORF">UV73_C0010G0011</name>
</gene>
<dbReference type="EMBL" id="LCFP01000010">
    <property type="protein sequence ID" value="KKS96426.1"/>
    <property type="molecule type" value="Genomic_DNA"/>
</dbReference>
<evidence type="ECO:0000259" key="2">
    <source>
        <dbReference type="Pfam" id="PF01910"/>
    </source>
</evidence>
<comment type="similarity">
    <text evidence="1">Belongs to the UPF0045 family.</text>
</comment>
<dbReference type="SUPFAM" id="SSF89957">
    <property type="entry name" value="MTH1187/YkoF-like"/>
    <property type="match status" value="1"/>
</dbReference>
<evidence type="ECO:0000256" key="1">
    <source>
        <dbReference type="ARBA" id="ARBA00010272"/>
    </source>
</evidence>
<feature type="domain" description="Thiamine-binding protein" evidence="2">
    <location>
        <begin position="42"/>
        <end position="132"/>
    </location>
</feature>
<dbReference type="AlphaFoldDB" id="A0A0G1FN47"/>
<dbReference type="Proteomes" id="UP000034894">
    <property type="component" value="Unassembled WGS sequence"/>
</dbReference>